<dbReference type="STRING" id="30732.ENSOMEP00000023458"/>
<evidence type="ECO:0000256" key="7">
    <source>
        <dbReference type="ARBA" id="ARBA00022989"/>
    </source>
</evidence>
<dbReference type="PROSITE" id="PS00964">
    <property type="entry name" value="SYNDECAN"/>
    <property type="match status" value="1"/>
</dbReference>
<dbReference type="InterPro" id="IPR001050">
    <property type="entry name" value="Syndecan"/>
</dbReference>
<dbReference type="RefSeq" id="XP_024126617.1">
    <property type="nucleotide sequence ID" value="XM_024270849.2"/>
</dbReference>
<keyword evidence="9 12" id="KW-0325">Glycoprotein</keyword>
<name>A0A3B3D080_ORYME</name>
<keyword evidence="18" id="KW-1185">Reference proteome</keyword>
<dbReference type="GeneID" id="112145552"/>
<evidence type="ECO:0000313" key="17">
    <source>
        <dbReference type="Ensembl" id="ENSOMEP00000023458.1"/>
    </source>
</evidence>
<evidence type="ECO:0000256" key="6">
    <source>
        <dbReference type="ARBA" id="ARBA00022974"/>
    </source>
</evidence>
<proteinExistence type="inferred from homology"/>
<evidence type="ECO:0000256" key="14">
    <source>
        <dbReference type="SAM" id="Phobius"/>
    </source>
</evidence>
<keyword evidence="6 12" id="KW-0654">Proteoglycan</keyword>
<dbReference type="CTD" id="6385"/>
<feature type="region of interest" description="Disordered" evidence="13">
    <location>
        <begin position="64"/>
        <end position="103"/>
    </location>
</feature>
<evidence type="ECO:0000256" key="8">
    <source>
        <dbReference type="ARBA" id="ARBA00023136"/>
    </source>
</evidence>
<dbReference type="Ensembl" id="ENSOMET00000012182.1">
    <property type="protein sequence ID" value="ENSOMEP00000023458.1"/>
    <property type="gene ID" value="ENSOMEG00000003570.1"/>
</dbReference>
<evidence type="ECO:0000256" key="13">
    <source>
        <dbReference type="SAM" id="MobiDB-lite"/>
    </source>
</evidence>
<keyword evidence="5 15" id="KW-0732">Signal</keyword>
<evidence type="ECO:0000256" key="10">
    <source>
        <dbReference type="ARBA" id="ARBA00023207"/>
    </source>
</evidence>
<keyword evidence="7 14" id="KW-1133">Transmembrane helix</keyword>
<dbReference type="AlphaFoldDB" id="A0A3B3D080"/>
<dbReference type="PaxDb" id="30732-ENSOMEP00000023458"/>
<accession>A0A3B3D080</accession>
<comment type="function">
    <text evidence="11">Cell surface proteoglycan which regulates exosome biogenesis in concert with SDCBP and PDCD6IP.</text>
</comment>
<dbReference type="Pfam" id="PF01034">
    <property type="entry name" value="Syndecan"/>
    <property type="match status" value="1"/>
</dbReference>
<comment type="subcellular location">
    <subcellularLocation>
        <location evidence="1 12">Membrane</location>
        <topology evidence="1 12">Single-pass type I membrane protein</topology>
    </subcellularLocation>
</comment>
<evidence type="ECO:0000259" key="16">
    <source>
        <dbReference type="SMART" id="SM00294"/>
    </source>
</evidence>
<evidence type="ECO:0000256" key="11">
    <source>
        <dbReference type="ARBA" id="ARBA00045953"/>
    </source>
</evidence>
<dbReference type="SMART" id="SM00294">
    <property type="entry name" value="4.1m"/>
    <property type="match status" value="1"/>
</dbReference>
<dbReference type="GO" id="GO:0016477">
    <property type="term" value="P:cell migration"/>
    <property type="evidence" value="ECO:0007669"/>
    <property type="project" value="TreeGrafter"/>
</dbReference>
<keyword evidence="8 14" id="KW-0472">Membrane</keyword>
<reference evidence="17" key="2">
    <citation type="submission" date="2025-09" db="UniProtKB">
        <authorList>
            <consortium name="Ensembl"/>
        </authorList>
    </citation>
    <scope>IDENTIFICATION</scope>
</reference>
<evidence type="ECO:0000256" key="2">
    <source>
        <dbReference type="ARBA" id="ARBA00005343"/>
    </source>
</evidence>
<evidence type="ECO:0000256" key="9">
    <source>
        <dbReference type="ARBA" id="ARBA00023180"/>
    </source>
</evidence>
<dbReference type="GO" id="GO:0016020">
    <property type="term" value="C:membrane"/>
    <property type="evidence" value="ECO:0007669"/>
    <property type="project" value="UniProtKB-SubCell"/>
</dbReference>
<dbReference type="GeneTree" id="ENSGT00940000160663"/>
<sequence length="199" mass="21652">MFSLCLVLALAASVLSESVRETETWMPMKSTAAIGMSTHRDDLEASGDSEDGADFSFTDDEDYDSYGFSGSGDEETPELPTAKSRPSVRPDINDNKIPELDPPVLPTINEMDVIKESNEIPGLKKSRESNVSMSHAGEDSILNKTEVLAALIAGGAVSLLFAVLLILLLIYRMKKKDEGSYDLGKKPIYKKAPTTEIYA</sequence>
<dbReference type="GO" id="GO:0009986">
    <property type="term" value="C:cell surface"/>
    <property type="evidence" value="ECO:0007669"/>
    <property type="project" value="TreeGrafter"/>
</dbReference>
<keyword evidence="10 12" id="KW-0357">Heparan sulfate</keyword>
<dbReference type="InterPro" id="IPR027789">
    <property type="entry name" value="Syndecan/Neurexin_dom"/>
</dbReference>
<dbReference type="InterPro" id="IPR003585">
    <property type="entry name" value="Neurexin-like"/>
</dbReference>
<reference evidence="17" key="1">
    <citation type="submission" date="2025-08" db="UniProtKB">
        <authorList>
            <consortium name="Ensembl"/>
        </authorList>
    </citation>
    <scope>IDENTIFICATION</scope>
</reference>
<feature type="domain" description="Neurexin/syndecan/glycophorin C" evidence="16">
    <location>
        <begin position="170"/>
        <end position="188"/>
    </location>
</feature>
<keyword evidence="4 12" id="KW-0812">Transmembrane</keyword>
<evidence type="ECO:0000256" key="5">
    <source>
        <dbReference type="ARBA" id="ARBA00022729"/>
    </source>
</evidence>
<evidence type="ECO:0000256" key="15">
    <source>
        <dbReference type="SAM" id="SignalP"/>
    </source>
</evidence>
<evidence type="ECO:0000256" key="3">
    <source>
        <dbReference type="ARBA" id="ARBA00010241"/>
    </source>
</evidence>
<dbReference type="OMA" id="FLIYRMK"/>
<organism evidence="17 18">
    <name type="scientific">Oryzias melastigma</name>
    <name type="common">Marine medaka</name>
    <dbReference type="NCBI Taxonomy" id="30732"/>
    <lineage>
        <taxon>Eukaryota</taxon>
        <taxon>Metazoa</taxon>
        <taxon>Chordata</taxon>
        <taxon>Craniata</taxon>
        <taxon>Vertebrata</taxon>
        <taxon>Euteleostomi</taxon>
        <taxon>Actinopterygii</taxon>
        <taxon>Neopterygii</taxon>
        <taxon>Teleostei</taxon>
        <taxon>Neoteleostei</taxon>
        <taxon>Acanthomorphata</taxon>
        <taxon>Ovalentaria</taxon>
        <taxon>Atherinomorphae</taxon>
        <taxon>Beloniformes</taxon>
        <taxon>Adrianichthyidae</taxon>
        <taxon>Oryziinae</taxon>
        <taxon>Oryzias</taxon>
    </lineage>
</organism>
<evidence type="ECO:0000313" key="18">
    <source>
        <dbReference type="Proteomes" id="UP000261560"/>
    </source>
</evidence>
<evidence type="ECO:0000256" key="12">
    <source>
        <dbReference type="RuleBase" id="RU000649"/>
    </source>
</evidence>
<protein>
    <recommendedName>
        <fullName evidence="12">Syndecan</fullName>
    </recommendedName>
</protein>
<feature type="chain" id="PRO_5017280679" description="Syndecan" evidence="15">
    <location>
        <begin position="17"/>
        <end position="199"/>
    </location>
</feature>
<feature type="signal peptide" evidence="15">
    <location>
        <begin position="1"/>
        <end position="16"/>
    </location>
</feature>
<dbReference type="InterPro" id="IPR030479">
    <property type="entry name" value="Syndecan_CS"/>
</dbReference>
<dbReference type="Proteomes" id="UP000261560">
    <property type="component" value="Unplaced"/>
</dbReference>
<comment type="similarity">
    <text evidence="2 12">Belongs to the syndecan proteoglycan family.</text>
</comment>
<comment type="similarity">
    <text evidence="3">Belongs to the neurexin family.</text>
</comment>
<dbReference type="PANTHER" id="PTHR10915">
    <property type="entry name" value="SYNDECAN"/>
    <property type="match status" value="1"/>
</dbReference>
<feature type="transmembrane region" description="Helical" evidence="14">
    <location>
        <begin position="147"/>
        <end position="171"/>
    </location>
</feature>
<evidence type="ECO:0000256" key="4">
    <source>
        <dbReference type="ARBA" id="ARBA00022692"/>
    </source>
</evidence>
<evidence type="ECO:0000256" key="1">
    <source>
        <dbReference type="ARBA" id="ARBA00004479"/>
    </source>
</evidence>
<dbReference type="PANTHER" id="PTHR10915:SF3">
    <property type="entry name" value="SYNDECAN-4"/>
    <property type="match status" value="1"/>
</dbReference>